<evidence type="ECO:0000313" key="2">
    <source>
        <dbReference type="EMBL" id="CAG5108591.1"/>
    </source>
</evidence>
<sequence length="214" mass="24382">MVEDGEIEDGEVSDSPRREENGESEKRKATSPPQTDNNVKKPKIEDDDMEEGEYESEDEGEIISDNENGMDVDSRDLPIDDLCLQDVELLQDRSMRKIDWSLLIPEKPPKKERKERDEYTTASILRAARVHKNSKYLIRDPELLKSLEDALAAEPEIEEEKESRGPIHSNLREIIVQNRQRIGMPAGLPLRPFKTPTVLNGALAHEVTQLILDS</sequence>
<gene>
    <name evidence="2" type="ORF">OKIOD_LOCUS12632</name>
</gene>
<feature type="compositionally biased region" description="Acidic residues" evidence="1">
    <location>
        <begin position="45"/>
        <end position="70"/>
    </location>
</feature>
<evidence type="ECO:0000256" key="1">
    <source>
        <dbReference type="SAM" id="MobiDB-lite"/>
    </source>
</evidence>
<feature type="compositionally biased region" description="Acidic residues" evidence="1">
    <location>
        <begin position="1"/>
        <end position="12"/>
    </location>
</feature>
<dbReference type="Proteomes" id="UP001158576">
    <property type="component" value="Chromosome 1"/>
</dbReference>
<feature type="compositionally biased region" description="Basic and acidic residues" evidence="1">
    <location>
        <begin position="14"/>
        <end position="28"/>
    </location>
</feature>
<keyword evidence="3" id="KW-1185">Reference proteome</keyword>
<proteinExistence type="predicted"/>
<reference evidence="2 3" key="1">
    <citation type="submission" date="2021-04" db="EMBL/GenBank/DDBJ databases">
        <authorList>
            <person name="Bliznina A."/>
        </authorList>
    </citation>
    <scope>NUCLEOTIDE SEQUENCE [LARGE SCALE GENOMIC DNA]</scope>
</reference>
<protein>
    <submittedName>
        <fullName evidence="2">Oidioi.mRNA.OKI2018_I69.chr1.g3867.t1.cds</fullName>
    </submittedName>
</protein>
<feature type="region of interest" description="Disordered" evidence="1">
    <location>
        <begin position="1"/>
        <end position="73"/>
    </location>
</feature>
<name>A0ABN7T110_OIKDI</name>
<evidence type="ECO:0000313" key="3">
    <source>
        <dbReference type="Proteomes" id="UP001158576"/>
    </source>
</evidence>
<accession>A0ABN7T110</accession>
<organism evidence="2 3">
    <name type="scientific">Oikopleura dioica</name>
    <name type="common">Tunicate</name>
    <dbReference type="NCBI Taxonomy" id="34765"/>
    <lineage>
        <taxon>Eukaryota</taxon>
        <taxon>Metazoa</taxon>
        <taxon>Chordata</taxon>
        <taxon>Tunicata</taxon>
        <taxon>Appendicularia</taxon>
        <taxon>Copelata</taxon>
        <taxon>Oikopleuridae</taxon>
        <taxon>Oikopleura</taxon>
    </lineage>
</organism>
<dbReference type="EMBL" id="OU015566">
    <property type="protein sequence ID" value="CAG5108591.1"/>
    <property type="molecule type" value="Genomic_DNA"/>
</dbReference>